<dbReference type="EMBL" id="CP021425">
    <property type="protein sequence ID" value="ARU56442.1"/>
    <property type="molecule type" value="Genomic_DNA"/>
</dbReference>
<protein>
    <submittedName>
        <fullName evidence="2">Phd antitoxin</fullName>
    </submittedName>
</protein>
<dbReference type="InterPro" id="IPR036165">
    <property type="entry name" value="YefM-like_sf"/>
</dbReference>
<dbReference type="Proteomes" id="UP000196027">
    <property type="component" value="Chromosome"/>
</dbReference>
<evidence type="ECO:0000256" key="1">
    <source>
        <dbReference type="ARBA" id="ARBA00009981"/>
    </source>
</evidence>
<dbReference type="KEGG" id="ome:OLMES_2379"/>
<evidence type="ECO:0000313" key="2">
    <source>
        <dbReference type="EMBL" id="ARU56442.1"/>
    </source>
</evidence>
<accession>A0A1Y0I7G8</accession>
<reference evidence="2 3" key="1">
    <citation type="submission" date="2017-05" db="EMBL/GenBank/DDBJ databases">
        <title>Genomic insights into alkan degradation activity of Oleiphilus messinensis.</title>
        <authorList>
            <person name="Kozyavkin S.A."/>
            <person name="Slesarev A.I."/>
            <person name="Golyshin P.N."/>
            <person name="Korzhenkov A."/>
            <person name="Golyshina O.N."/>
            <person name="Toshchakov S.V."/>
        </authorList>
    </citation>
    <scope>NUCLEOTIDE SEQUENCE [LARGE SCALE GENOMIC DNA]</scope>
    <source>
        <strain evidence="2 3">ME102</strain>
    </source>
</reference>
<organism evidence="2 3">
    <name type="scientific">Oleiphilus messinensis</name>
    <dbReference type="NCBI Taxonomy" id="141451"/>
    <lineage>
        <taxon>Bacteria</taxon>
        <taxon>Pseudomonadati</taxon>
        <taxon>Pseudomonadota</taxon>
        <taxon>Gammaproteobacteria</taxon>
        <taxon>Oceanospirillales</taxon>
        <taxon>Oleiphilaceae</taxon>
        <taxon>Oleiphilus</taxon>
    </lineage>
</organism>
<evidence type="ECO:0000313" key="3">
    <source>
        <dbReference type="Proteomes" id="UP000196027"/>
    </source>
</evidence>
<comment type="similarity">
    <text evidence="1">Belongs to the phD/YefM antitoxin family.</text>
</comment>
<gene>
    <name evidence="2" type="ORF">OLMES_2379</name>
</gene>
<keyword evidence="3" id="KW-1185">Reference proteome</keyword>
<name>A0A1Y0I7G8_9GAMM</name>
<sequence>MRIETISYLKQNAAKLDLEEPITITQSGKPVYRIESEHQAQRKDEAIALLKLMNIAERDIRSGNTMSPAKR</sequence>
<dbReference type="RefSeq" id="WP_087461425.1">
    <property type="nucleotide sequence ID" value="NZ_CP021425.1"/>
</dbReference>
<dbReference type="SUPFAM" id="SSF143120">
    <property type="entry name" value="YefM-like"/>
    <property type="match status" value="1"/>
</dbReference>
<dbReference type="AlphaFoldDB" id="A0A1Y0I7G8"/>
<dbReference type="OrthoDB" id="6168250at2"/>
<proteinExistence type="inferred from homology"/>